<dbReference type="AlphaFoldDB" id="A0A327W8B5"/>
<feature type="transmembrane region" description="Helical" evidence="1">
    <location>
        <begin position="192"/>
        <end position="225"/>
    </location>
</feature>
<feature type="transmembrane region" description="Helical" evidence="1">
    <location>
        <begin position="263"/>
        <end position="282"/>
    </location>
</feature>
<accession>A0A327W8B5</accession>
<keyword evidence="1" id="KW-0812">Transmembrane</keyword>
<sequence>MEHQESSIFEDKAFKSAIVKGKAYPNIGQLFMLLPVALGLLIIMAIIRAIIIIFILGETGMDHLEHPDLKTSTISNALLLSGLMIGLLFFMYWKKKKTEPAFIIKIEKPDILLLAKVGLTIFVSYITIILLGTFITPSPLAVTLNLYDMELSILGMPLTIILFALIMPVVNSLVVYSLGYDGLLKNYPYKRLLIFGVIGSGLLFLLPAFILLSLPFSILYFLIFYKSQNVLYVIIPSIVLQLAIIITILLVGDANLREFPSSIPIWISGMIAIIAGLCWYVLLQDLRKMEHPYLIAAIE</sequence>
<dbReference type="EMBL" id="QLMA01000002">
    <property type="protein sequence ID" value="RAJ85874.1"/>
    <property type="molecule type" value="Genomic_DNA"/>
</dbReference>
<feature type="transmembrane region" description="Helical" evidence="1">
    <location>
        <begin position="155"/>
        <end position="180"/>
    </location>
</feature>
<feature type="transmembrane region" description="Helical" evidence="1">
    <location>
        <begin position="30"/>
        <end position="56"/>
    </location>
</feature>
<evidence type="ECO:0000313" key="2">
    <source>
        <dbReference type="EMBL" id="RAJ85874.1"/>
    </source>
</evidence>
<comment type="caution">
    <text evidence="2">The sequence shown here is derived from an EMBL/GenBank/DDBJ whole genome shotgun (WGS) entry which is preliminary data.</text>
</comment>
<dbReference type="RefSeq" id="WP_111591501.1">
    <property type="nucleotide sequence ID" value="NZ_QLMA01000002.1"/>
</dbReference>
<gene>
    <name evidence="2" type="ORF">CLV59_102581</name>
</gene>
<dbReference type="Proteomes" id="UP000249819">
    <property type="component" value="Unassembled WGS sequence"/>
</dbReference>
<feature type="transmembrane region" description="Helical" evidence="1">
    <location>
        <begin position="231"/>
        <end position="251"/>
    </location>
</feature>
<reference evidence="2 3" key="1">
    <citation type="submission" date="2018-06" db="EMBL/GenBank/DDBJ databases">
        <title>Genomic Encyclopedia of Archaeal and Bacterial Type Strains, Phase II (KMG-II): from individual species to whole genera.</title>
        <authorList>
            <person name="Goeker M."/>
        </authorList>
    </citation>
    <scope>NUCLEOTIDE SEQUENCE [LARGE SCALE GENOMIC DNA]</scope>
    <source>
        <strain evidence="2 3">DSM 29821</strain>
    </source>
</reference>
<keyword evidence="1" id="KW-1133">Transmembrane helix</keyword>
<organism evidence="2 3">
    <name type="scientific">Chitinophaga dinghuensis</name>
    <dbReference type="NCBI Taxonomy" id="1539050"/>
    <lineage>
        <taxon>Bacteria</taxon>
        <taxon>Pseudomonadati</taxon>
        <taxon>Bacteroidota</taxon>
        <taxon>Chitinophagia</taxon>
        <taxon>Chitinophagales</taxon>
        <taxon>Chitinophagaceae</taxon>
        <taxon>Chitinophaga</taxon>
    </lineage>
</organism>
<keyword evidence="1" id="KW-0472">Membrane</keyword>
<feature type="transmembrane region" description="Helical" evidence="1">
    <location>
        <begin position="113"/>
        <end position="135"/>
    </location>
</feature>
<proteinExistence type="predicted"/>
<name>A0A327W8B5_9BACT</name>
<evidence type="ECO:0000256" key="1">
    <source>
        <dbReference type="SAM" id="Phobius"/>
    </source>
</evidence>
<feature type="transmembrane region" description="Helical" evidence="1">
    <location>
        <begin position="76"/>
        <end position="93"/>
    </location>
</feature>
<evidence type="ECO:0000313" key="3">
    <source>
        <dbReference type="Proteomes" id="UP000249819"/>
    </source>
</evidence>
<dbReference type="OrthoDB" id="683612at2"/>
<protein>
    <submittedName>
        <fullName evidence="2">Uncharacterized protein</fullName>
    </submittedName>
</protein>
<keyword evidence="3" id="KW-1185">Reference proteome</keyword>